<proteinExistence type="predicted"/>
<dbReference type="GO" id="GO:0005524">
    <property type="term" value="F:ATP binding"/>
    <property type="evidence" value="ECO:0007669"/>
    <property type="project" value="UniProtKB-KW"/>
</dbReference>
<keyword evidence="1" id="KW-0547">Nucleotide-binding</keyword>
<dbReference type="EMBL" id="BARV01001144">
    <property type="protein sequence ID" value="GAH92525.1"/>
    <property type="molecule type" value="Genomic_DNA"/>
</dbReference>
<dbReference type="AlphaFoldDB" id="X1KFX4"/>
<evidence type="ECO:0000313" key="4">
    <source>
        <dbReference type="EMBL" id="GAH92525.1"/>
    </source>
</evidence>
<comment type="caution">
    <text evidence="4">The sequence shown here is derived from an EMBL/GenBank/DDBJ whole genome shotgun (WGS) entry which is preliminary data.</text>
</comment>
<accession>X1KFX4</accession>
<feature type="domain" description="4Fe-4S ferredoxin-type" evidence="3">
    <location>
        <begin position="80"/>
        <end position="110"/>
    </location>
</feature>
<keyword evidence="2" id="KW-0067">ATP-binding</keyword>
<evidence type="ECO:0000256" key="1">
    <source>
        <dbReference type="ARBA" id="ARBA00022741"/>
    </source>
</evidence>
<dbReference type="PROSITE" id="PS51379">
    <property type="entry name" value="4FE4S_FER_2"/>
    <property type="match status" value="1"/>
</dbReference>
<dbReference type="SUPFAM" id="SSF54862">
    <property type="entry name" value="4Fe-4S ferredoxins"/>
    <property type="match status" value="1"/>
</dbReference>
<dbReference type="Gene3D" id="3.30.70.20">
    <property type="match status" value="1"/>
</dbReference>
<dbReference type="InterPro" id="IPR017896">
    <property type="entry name" value="4Fe4S_Fe-S-bd"/>
</dbReference>
<dbReference type="InterPro" id="IPR033756">
    <property type="entry name" value="YlxH/NBP35"/>
</dbReference>
<organism evidence="4">
    <name type="scientific">marine sediment metagenome</name>
    <dbReference type="NCBI Taxonomy" id="412755"/>
    <lineage>
        <taxon>unclassified sequences</taxon>
        <taxon>metagenomes</taxon>
        <taxon>ecological metagenomes</taxon>
    </lineage>
</organism>
<dbReference type="Gene3D" id="3.40.50.300">
    <property type="entry name" value="P-loop containing nucleotide triphosphate hydrolases"/>
    <property type="match status" value="1"/>
</dbReference>
<evidence type="ECO:0000259" key="3">
    <source>
        <dbReference type="PROSITE" id="PS51379"/>
    </source>
</evidence>
<dbReference type="InterPro" id="IPR027417">
    <property type="entry name" value="P-loop_NTPase"/>
</dbReference>
<gene>
    <name evidence="4" type="ORF">S06H3_03499</name>
</gene>
<sequence length="123" mass="12521">MKSGGEASAKLLRRKRVSVPVVAVTGGKGGTGKTTVAVNLAVGLSVKGSKVMLVDADVDGPCCAMLLGVELSNGEEVKIFKPVIDAAKCTGCGKCVAVCREHALVGLKGKTPLFFEELCSGCP</sequence>
<dbReference type="SUPFAM" id="SSF52540">
    <property type="entry name" value="P-loop containing nucleoside triphosphate hydrolases"/>
    <property type="match status" value="1"/>
</dbReference>
<dbReference type="PANTHER" id="PTHR43063:SF1">
    <property type="entry name" value="4FE-4S CLUSTER CONTAINING PARA FAMILY ATPASE PROTEIN"/>
    <property type="match status" value="1"/>
</dbReference>
<evidence type="ECO:0000256" key="2">
    <source>
        <dbReference type="ARBA" id="ARBA00022840"/>
    </source>
</evidence>
<protein>
    <recommendedName>
        <fullName evidence="3">4Fe-4S ferredoxin-type domain-containing protein</fullName>
    </recommendedName>
</protein>
<name>X1KFX4_9ZZZZ</name>
<dbReference type="PANTHER" id="PTHR43063">
    <property type="entry name" value="4FE-4S CLUSTER CONTAINING PARA FAMILY ATPASE PROTEIN"/>
    <property type="match status" value="1"/>
</dbReference>
<reference evidence="4" key="1">
    <citation type="journal article" date="2014" name="Front. Microbiol.">
        <title>High frequency of phylogenetically diverse reductive dehalogenase-homologous genes in deep subseafloor sedimentary metagenomes.</title>
        <authorList>
            <person name="Kawai M."/>
            <person name="Futagami T."/>
            <person name="Toyoda A."/>
            <person name="Takaki Y."/>
            <person name="Nishi S."/>
            <person name="Hori S."/>
            <person name="Arai W."/>
            <person name="Tsubouchi T."/>
            <person name="Morono Y."/>
            <person name="Uchiyama I."/>
            <person name="Ito T."/>
            <person name="Fujiyama A."/>
            <person name="Inagaki F."/>
            <person name="Takami H."/>
        </authorList>
    </citation>
    <scope>NUCLEOTIDE SEQUENCE</scope>
    <source>
        <strain evidence="4">Expedition CK06-06</strain>
    </source>
</reference>
<dbReference type="Pfam" id="PF10609">
    <property type="entry name" value="ParA"/>
    <property type="match status" value="1"/>
</dbReference>